<dbReference type="OrthoDB" id="5522755at2"/>
<dbReference type="PROSITE" id="PS50995">
    <property type="entry name" value="HTH_MARR_2"/>
    <property type="match status" value="1"/>
</dbReference>
<sequence>MTTHTQIRELINRLARLDAASGWAGNLNPTQRSVLGYLARANQFSRSPSHVSDYLGTTRGTTTQSLKSLLQKGYVKEQRSELDKRVISYALTPKGQDIAGSAVPMEDALNALGSNERDALQSALLSTLRNALAKNGGREFGLCKTCIHHREKGGAPYCALLKTALSAEEADQICHEQVPV</sequence>
<dbReference type="SUPFAM" id="SSF46785">
    <property type="entry name" value="Winged helix' DNA-binding domain"/>
    <property type="match status" value="1"/>
</dbReference>
<name>A0A4V6F117_9RHOB</name>
<dbReference type="RefSeq" id="WP_138017029.1">
    <property type="nucleotide sequence ID" value="NZ_SULI01000021.1"/>
</dbReference>
<dbReference type="PANTHER" id="PTHR33164">
    <property type="entry name" value="TRANSCRIPTIONAL REGULATOR, MARR FAMILY"/>
    <property type="match status" value="1"/>
</dbReference>
<dbReference type="AlphaFoldDB" id="A0A4V6F117"/>
<gene>
    <name evidence="2" type="ORF">FAP39_14110</name>
</gene>
<evidence type="ECO:0000259" key="1">
    <source>
        <dbReference type="PROSITE" id="PS50995"/>
    </source>
</evidence>
<dbReference type="Pfam" id="PF12802">
    <property type="entry name" value="MarR_2"/>
    <property type="match status" value="1"/>
</dbReference>
<keyword evidence="3" id="KW-1185">Reference proteome</keyword>
<accession>A0A4V6F117</accession>
<proteinExistence type="predicted"/>
<dbReference type="PRINTS" id="PR00598">
    <property type="entry name" value="HTHMARR"/>
</dbReference>
<dbReference type="PANTHER" id="PTHR33164:SF89">
    <property type="entry name" value="MARR FAMILY REGULATORY PROTEIN"/>
    <property type="match status" value="1"/>
</dbReference>
<evidence type="ECO:0000313" key="2">
    <source>
        <dbReference type="EMBL" id="TKZ17501.1"/>
    </source>
</evidence>
<protein>
    <submittedName>
        <fullName evidence="2">Winged helix-turn-helix transcriptional regulator</fullName>
    </submittedName>
</protein>
<dbReference type="InterPro" id="IPR039422">
    <property type="entry name" value="MarR/SlyA-like"/>
</dbReference>
<dbReference type="InterPro" id="IPR000835">
    <property type="entry name" value="HTH_MarR-typ"/>
</dbReference>
<dbReference type="InterPro" id="IPR036390">
    <property type="entry name" value="WH_DNA-bd_sf"/>
</dbReference>
<dbReference type="EMBL" id="SULI01000021">
    <property type="protein sequence ID" value="TKZ17501.1"/>
    <property type="molecule type" value="Genomic_DNA"/>
</dbReference>
<evidence type="ECO:0000313" key="3">
    <source>
        <dbReference type="Proteomes" id="UP000306575"/>
    </source>
</evidence>
<dbReference type="GO" id="GO:0003700">
    <property type="term" value="F:DNA-binding transcription factor activity"/>
    <property type="evidence" value="ECO:0007669"/>
    <property type="project" value="InterPro"/>
</dbReference>
<organism evidence="2 3">
    <name type="scientific">Shimia litoralis</name>
    <dbReference type="NCBI Taxonomy" id="420403"/>
    <lineage>
        <taxon>Bacteria</taxon>
        <taxon>Pseudomonadati</taxon>
        <taxon>Pseudomonadota</taxon>
        <taxon>Alphaproteobacteria</taxon>
        <taxon>Rhodobacterales</taxon>
        <taxon>Roseobacteraceae</taxon>
    </lineage>
</organism>
<dbReference type="InterPro" id="IPR036388">
    <property type="entry name" value="WH-like_DNA-bd_sf"/>
</dbReference>
<reference evidence="2 3" key="1">
    <citation type="submission" date="2019-04" db="EMBL/GenBank/DDBJ databases">
        <title>Genome sequence of Pelagicola litoralis CL-ES2.</title>
        <authorList>
            <person name="Cao J."/>
        </authorList>
    </citation>
    <scope>NUCLEOTIDE SEQUENCE [LARGE SCALE GENOMIC DNA]</scope>
    <source>
        <strain evidence="2 3">CL-ES2</strain>
    </source>
</reference>
<comment type="caution">
    <text evidence="2">The sequence shown here is derived from an EMBL/GenBank/DDBJ whole genome shotgun (WGS) entry which is preliminary data.</text>
</comment>
<dbReference type="SMART" id="SM00347">
    <property type="entry name" value="HTH_MARR"/>
    <property type="match status" value="1"/>
</dbReference>
<dbReference type="Gene3D" id="1.10.10.10">
    <property type="entry name" value="Winged helix-like DNA-binding domain superfamily/Winged helix DNA-binding domain"/>
    <property type="match status" value="1"/>
</dbReference>
<dbReference type="Proteomes" id="UP000306575">
    <property type="component" value="Unassembled WGS sequence"/>
</dbReference>
<dbReference type="GO" id="GO:0006950">
    <property type="term" value="P:response to stress"/>
    <property type="evidence" value="ECO:0007669"/>
    <property type="project" value="TreeGrafter"/>
</dbReference>
<feature type="domain" description="HTH marR-type" evidence="1">
    <location>
        <begin position="1"/>
        <end position="129"/>
    </location>
</feature>